<sequence>MILVTGATGFVGRAVVAELARKGVAVRACVRRPDAVVPEGAQSVQIADLSAELNWRDALAGVSAVVHAAARVHVMDDAAADPLAEFRRINVAGTLNLAEQAAAAGVIRFVFISSIKVNGEATVPGRPFSAGDTPAPLDAYGISKMEAEQGLREIARRTGMEVAIIRPPLVYGPGVKANFQAMMRWLKRGIPLPLGAIHNARSLVALDNLVALIVACISHPAAANQTFLVSDGEDLSTTELLRRMGRAMGRPARLIPLPAALLRLGASAVGKPAIAQRLCGSLQVDISKTKELLAWHPPLSVDEGLRQAAGDYRSEASI</sequence>
<dbReference type="InterPro" id="IPR036291">
    <property type="entry name" value="NAD(P)-bd_dom_sf"/>
</dbReference>
<dbReference type="GO" id="GO:0004029">
    <property type="term" value="F:aldehyde dehydrogenase (NAD+) activity"/>
    <property type="evidence" value="ECO:0007669"/>
    <property type="project" value="TreeGrafter"/>
</dbReference>
<gene>
    <name evidence="2" type="ORF">GGD41_005815</name>
</gene>
<protein>
    <submittedName>
        <fullName evidence="2">Nucleoside-diphosphate-sugar epimerase</fullName>
    </submittedName>
</protein>
<feature type="domain" description="NAD-dependent epimerase/dehydratase" evidence="1">
    <location>
        <begin position="2"/>
        <end position="224"/>
    </location>
</feature>
<comment type="caution">
    <text evidence="2">The sequence shown here is derived from an EMBL/GenBank/DDBJ whole genome shotgun (WGS) entry which is preliminary data.</text>
</comment>
<proteinExistence type="predicted"/>
<dbReference type="PANTHER" id="PTHR48079">
    <property type="entry name" value="PROTEIN YEEZ"/>
    <property type="match status" value="1"/>
</dbReference>
<evidence type="ECO:0000313" key="2">
    <source>
        <dbReference type="EMBL" id="NYH18587.1"/>
    </source>
</evidence>
<dbReference type="EMBL" id="JACCAU010000001">
    <property type="protein sequence ID" value="NYH18587.1"/>
    <property type="molecule type" value="Genomic_DNA"/>
</dbReference>
<accession>A0A7Y9WDA6</accession>
<dbReference type="PANTHER" id="PTHR48079:SF6">
    <property type="entry name" value="NAD(P)-BINDING DOMAIN-CONTAINING PROTEIN-RELATED"/>
    <property type="match status" value="1"/>
</dbReference>
<evidence type="ECO:0000313" key="3">
    <source>
        <dbReference type="Proteomes" id="UP000572540"/>
    </source>
</evidence>
<dbReference type="Proteomes" id="UP000572540">
    <property type="component" value="Unassembled WGS sequence"/>
</dbReference>
<dbReference type="Pfam" id="PF01370">
    <property type="entry name" value="Epimerase"/>
    <property type="match status" value="1"/>
</dbReference>
<organism evidence="2 3">
    <name type="scientific">Paraburkholderia bryophila</name>
    <dbReference type="NCBI Taxonomy" id="420952"/>
    <lineage>
        <taxon>Bacteria</taxon>
        <taxon>Pseudomonadati</taxon>
        <taxon>Pseudomonadota</taxon>
        <taxon>Betaproteobacteria</taxon>
        <taxon>Burkholderiales</taxon>
        <taxon>Burkholderiaceae</taxon>
        <taxon>Paraburkholderia</taxon>
    </lineage>
</organism>
<dbReference type="RefSeq" id="WP_035552665.1">
    <property type="nucleotide sequence ID" value="NZ_JACCAU010000001.1"/>
</dbReference>
<name>A0A7Y9WDA6_9BURK</name>
<dbReference type="AlphaFoldDB" id="A0A7Y9WDA6"/>
<evidence type="ECO:0000259" key="1">
    <source>
        <dbReference type="Pfam" id="PF01370"/>
    </source>
</evidence>
<dbReference type="InterPro" id="IPR001509">
    <property type="entry name" value="Epimerase_deHydtase"/>
</dbReference>
<dbReference type="InterPro" id="IPR051783">
    <property type="entry name" value="NAD(P)-dependent_oxidoreduct"/>
</dbReference>
<dbReference type="SUPFAM" id="SSF51735">
    <property type="entry name" value="NAD(P)-binding Rossmann-fold domains"/>
    <property type="match status" value="1"/>
</dbReference>
<dbReference type="Gene3D" id="3.40.50.720">
    <property type="entry name" value="NAD(P)-binding Rossmann-like Domain"/>
    <property type="match status" value="1"/>
</dbReference>
<dbReference type="GO" id="GO:0005737">
    <property type="term" value="C:cytoplasm"/>
    <property type="evidence" value="ECO:0007669"/>
    <property type="project" value="TreeGrafter"/>
</dbReference>
<dbReference type="CDD" id="cd05232">
    <property type="entry name" value="UDP_G4E_4_SDR_e"/>
    <property type="match status" value="1"/>
</dbReference>
<reference evidence="2 3" key="1">
    <citation type="submission" date="2020-07" db="EMBL/GenBank/DDBJ databases">
        <title>Exploring microbial biodiversity for novel pathways involved in the catabolism of aromatic compounds derived from lignin.</title>
        <authorList>
            <person name="Elkins J."/>
        </authorList>
    </citation>
    <scope>NUCLEOTIDE SEQUENCE [LARGE SCALE GENOMIC DNA]</scope>
    <source>
        <strain evidence="2 3">H2C3B</strain>
    </source>
</reference>